<feature type="compositionally biased region" description="Polar residues" evidence="1">
    <location>
        <begin position="128"/>
        <end position="141"/>
    </location>
</feature>
<dbReference type="AlphaFoldDB" id="A0ABD0L8Y9"/>
<dbReference type="Proteomes" id="UP001519460">
    <property type="component" value="Unassembled WGS sequence"/>
</dbReference>
<name>A0ABD0L8Y9_9CAEN</name>
<reference evidence="2 3" key="1">
    <citation type="journal article" date="2023" name="Sci. Data">
        <title>Genome assembly of the Korean intertidal mud-creeper Batillaria attramentaria.</title>
        <authorList>
            <person name="Patra A.K."/>
            <person name="Ho P.T."/>
            <person name="Jun S."/>
            <person name="Lee S.J."/>
            <person name="Kim Y."/>
            <person name="Won Y.J."/>
        </authorList>
    </citation>
    <scope>NUCLEOTIDE SEQUENCE [LARGE SCALE GENOMIC DNA]</scope>
    <source>
        <strain evidence="2">Wonlab-2016</strain>
    </source>
</reference>
<evidence type="ECO:0000256" key="1">
    <source>
        <dbReference type="SAM" id="MobiDB-lite"/>
    </source>
</evidence>
<protein>
    <submittedName>
        <fullName evidence="2">Uncharacterized protein</fullName>
    </submittedName>
</protein>
<gene>
    <name evidence="2" type="ORF">BaRGS_00012838</name>
</gene>
<keyword evidence="3" id="KW-1185">Reference proteome</keyword>
<feature type="region of interest" description="Disordered" evidence="1">
    <location>
        <begin position="90"/>
        <end position="141"/>
    </location>
</feature>
<accession>A0ABD0L8Y9</accession>
<feature type="region of interest" description="Disordered" evidence="1">
    <location>
        <begin position="51"/>
        <end position="78"/>
    </location>
</feature>
<evidence type="ECO:0000313" key="3">
    <source>
        <dbReference type="Proteomes" id="UP001519460"/>
    </source>
</evidence>
<comment type="caution">
    <text evidence="2">The sequence shown here is derived from an EMBL/GenBank/DDBJ whole genome shotgun (WGS) entry which is preliminary data.</text>
</comment>
<dbReference type="EMBL" id="JACVVK020000071">
    <property type="protein sequence ID" value="KAK7495848.1"/>
    <property type="molecule type" value="Genomic_DNA"/>
</dbReference>
<proteinExistence type="predicted"/>
<evidence type="ECO:0000313" key="2">
    <source>
        <dbReference type="EMBL" id="KAK7495848.1"/>
    </source>
</evidence>
<feature type="compositionally biased region" description="Polar residues" evidence="1">
    <location>
        <begin position="60"/>
        <end position="71"/>
    </location>
</feature>
<sequence>MSPPLIQPHRRKPPTRKILLSQKADVGAITKDLQECVQSFNPNLSAHNALQQISLERVQTESPSGHQQPRSTEAELPRLAIVTPGSTLTLRRRLTDPMIRRKRAHAKTDEERRHRPSQTSAAGDETVNKASQQTIPSRHGG</sequence>
<organism evidence="2 3">
    <name type="scientific">Batillaria attramentaria</name>
    <dbReference type="NCBI Taxonomy" id="370345"/>
    <lineage>
        <taxon>Eukaryota</taxon>
        <taxon>Metazoa</taxon>
        <taxon>Spiralia</taxon>
        <taxon>Lophotrochozoa</taxon>
        <taxon>Mollusca</taxon>
        <taxon>Gastropoda</taxon>
        <taxon>Caenogastropoda</taxon>
        <taxon>Sorbeoconcha</taxon>
        <taxon>Cerithioidea</taxon>
        <taxon>Batillariidae</taxon>
        <taxon>Batillaria</taxon>
    </lineage>
</organism>